<dbReference type="Pfam" id="PF02502">
    <property type="entry name" value="LacAB_rpiB"/>
    <property type="match status" value="1"/>
</dbReference>
<dbReference type="RefSeq" id="WP_120029055.1">
    <property type="nucleotide sequence ID" value="NZ_QVMU01000001.1"/>
</dbReference>
<comment type="similarity">
    <text evidence="1">Belongs to the LacAB/RpiB family.</text>
</comment>
<dbReference type="NCBIfam" id="TIGR00689">
    <property type="entry name" value="rpiB_lacA_lacB"/>
    <property type="match status" value="1"/>
</dbReference>
<name>A0A3A6R322_9VIBR</name>
<dbReference type="Proteomes" id="UP000273252">
    <property type="component" value="Unassembled WGS sequence"/>
</dbReference>
<dbReference type="NCBIfam" id="NF004051">
    <property type="entry name" value="PRK05571.1"/>
    <property type="match status" value="1"/>
</dbReference>
<gene>
    <name evidence="5" type="primary">rpiB</name>
    <name evidence="5" type="ORF">DZ860_01050</name>
</gene>
<feature type="binding site" evidence="4">
    <location>
        <position position="134"/>
    </location>
    <ligand>
        <name>D-ribulose 5-phosphate</name>
        <dbReference type="ChEBI" id="CHEBI:58121"/>
    </ligand>
</feature>
<dbReference type="GO" id="GO:0005975">
    <property type="term" value="P:carbohydrate metabolic process"/>
    <property type="evidence" value="ECO:0007669"/>
    <property type="project" value="InterPro"/>
</dbReference>
<organism evidence="5 6">
    <name type="scientific">Vibrio sinensis</name>
    <dbReference type="NCBI Taxonomy" id="2302434"/>
    <lineage>
        <taxon>Bacteria</taxon>
        <taxon>Pseudomonadati</taxon>
        <taxon>Pseudomonadota</taxon>
        <taxon>Gammaproteobacteria</taxon>
        <taxon>Vibrionales</taxon>
        <taxon>Vibrionaceae</taxon>
        <taxon>Vibrio</taxon>
    </lineage>
</organism>
<evidence type="ECO:0000256" key="4">
    <source>
        <dbReference type="PIRSR" id="PIRSR005384-2"/>
    </source>
</evidence>
<feature type="binding site" evidence="4">
    <location>
        <begin position="68"/>
        <end position="72"/>
    </location>
    <ligand>
        <name>D-ribulose 5-phosphate</name>
        <dbReference type="ChEBI" id="CHEBI:58121"/>
    </ligand>
</feature>
<reference evidence="5 6" key="1">
    <citation type="submission" date="2018-08" db="EMBL/GenBank/DDBJ databases">
        <title>Vibrio isolated from the Eastern China Marginal Seas.</title>
        <authorList>
            <person name="Li Y."/>
        </authorList>
    </citation>
    <scope>NUCLEOTIDE SEQUENCE [LARGE SCALE GENOMIC DNA]</scope>
    <source>
        <strain evidence="5 6">BEI233</strain>
    </source>
</reference>
<feature type="binding site" evidence="4">
    <location>
        <position position="111"/>
    </location>
    <ligand>
        <name>D-ribulose 5-phosphate</name>
        <dbReference type="ChEBI" id="CHEBI:58121"/>
    </ligand>
</feature>
<comment type="caution">
    <text evidence="5">The sequence shown here is derived from an EMBL/GenBank/DDBJ whole genome shotgun (WGS) entry which is preliminary data.</text>
</comment>
<evidence type="ECO:0000256" key="2">
    <source>
        <dbReference type="ARBA" id="ARBA00023235"/>
    </source>
</evidence>
<dbReference type="PIRSF" id="PIRSF005384">
    <property type="entry name" value="RpiB_LacA_B"/>
    <property type="match status" value="1"/>
</dbReference>
<accession>A0A3A6R322</accession>
<dbReference type="SUPFAM" id="SSF89623">
    <property type="entry name" value="Ribose/Galactose isomerase RpiB/AlsB"/>
    <property type="match status" value="1"/>
</dbReference>
<keyword evidence="6" id="KW-1185">Reference proteome</keyword>
<sequence>MKKIIAIANDHVGIELKSCVIEHLKKKEFQVIDLGTNSTERTDYPQYGVLVANEVTTGKADLGILICGTGVGISLAANKVHGVRAVVCSDPYTAQLSKQHNDTNILAFGARVIGSEVAKMIIDCWLEARFEGGRHLTRVEQISAIENN</sequence>
<evidence type="ECO:0000313" key="5">
    <source>
        <dbReference type="EMBL" id="RJX75299.1"/>
    </source>
</evidence>
<feature type="binding site" evidence="4">
    <location>
        <position position="138"/>
    </location>
    <ligand>
        <name>D-ribulose 5-phosphate</name>
        <dbReference type="ChEBI" id="CHEBI:58121"/>
    </ligand>
</feature>
<dbReference type="EC" id="5.3.1.6" evidence="5"/>
<feature type="binding site" evidence="4">
    <location>
        <position position="101"/>
    </location>
    <ligand>
        <name>D-ribulose 5-phosphate</name>
        <dbReference type="ChEBI" id="CHEBI:58121"/>
    </ligand>
</feature>
<dbReference type="PANTHER" id="PTHR43732">
    <property type="entry name" value="RIBOSE 5-PHOSPHATE ISOMERASE-RELATED"/>
    <property type="match status" value="1"/>
</dbReference>
<evidence type="ECO:0000256" key="1">
    <source>
        <dbReference type="ARBA" id="ARBA00008754"/>
    </source>
</evidence>
<dbReference type="PANTHER" id="PTHR43732:SF1">
    <property type="entry name" value="RIBOSE 5-PHOSPHATE ISOMERASE"/>
    <property type="match status" value="1"/>
</dbReference>
<dbReference type="InterPro" id="IPR003500">
    <property type="entry name" value="RpiB_LacA_LacB"/>
</dbReference>
<dbReference type="InterPro" id="IPR036569">
    <property type="entry name" value="RpiB_LacA_LacB_sf"/>
</dbReference>
<keyword evidence="2 5" id="KW-0413">Isomerase</keyword>
<protein>
    <submittedName>
        <fullName evidence="5">Ribose 5-phosphate isomerase B</fullName>
        <ecNumber evidence="5">5.3.1.6</ecNumber>
    </submittedName>
</protein>
<evidence type="ECO:0000256" key="3">
    <source>
        <dbReference type="PIRSR" id="PIRSR005384-1"/>
    </source>
</evidence>
<dbReference type="InterPro" id="IPR004785">
    <property type="entry name" value="RpiB"/>
</dbReference>
<dbReference type="AlphaFoldDB" id="A0A3A6R322"/>
<dbReference type="Gene3D" id="3.40.1400.10">
    <property type="entry name" value="Sugar-phosphate isomerase, RpiB/LacA/LacB"/>
    <property type="match status" value="1"/>
</dbReference>
<dbReference type="GO" id="GO:0004751">
    <property type="term" value="F:ribose-5-phosphate isomerase activity"/>
    <property type="evidence" value="ECO:0007669"/>
    <property type="project" value="UniProtKB-EC"/>
</dbReference>
<feature type="active site" description="Proton donor" evidence="3">
    <location>
        <position position="100"/>
    </location>
</feature>
<feature type="binding site" evidence="4">
    <location>
        <begin position="10"/>
        <end position="11"/>
    </location>
    <ligand>
        <name>D-ribulose 5-phosphate</name>
        <dbReference type="ChEBI" id="CHEBI:58121"/>
    </ligand>
</feature>
<dbReference type="InterPro" id="IPR051812">
    <property type="entry name" value="SPI_LacAB/RpiB"/>
</dbReference>
<dbReference type="EMBL" id="QVMU01000001">
    <property type="protein sequence ID" value="RJX75299.1"/>
    <property type="molecule type" value="Genomic_DNA"/>
</dbReference>
<dbReference type="OrthoDB" id="1778624at2"/>
<proteinExistence type="inferred from homology"/>
<dbReference type="NCBIfam" id="TIGR01120">
    <property type="entry name" value="rpiB"/>
    <property type="match status" value="1"/>
</dbReference>
<feature type="active site" description="Proton acceptor" evidence="3">
    <location>
        <position position="67"/>
    </location>
</feature>
<evidence type="ECO:0000313" key="6">
    <source>
        <dbReference type="Proteomes" id="UP000273252"/>
    </source>
</evidence>
<dbReference type="FunFam" id="3.40.1400.10:FF:000001">
    <property type="entry name" value="Ribose 5-phosphate isomerase B"/>
    <property type="match status" value="1"/>
</dbReference>